<accession>A0ABP6N0U7</accession>
<dbReference type="PANTHER" id="PTHR33990">
    <property type="entry name" value="PROTEIN YJDN-RELATED"/>
    <property type="match status" value="1"/>
</dbReference>
<feature type="domain" description="PhnB-like" evidence="1">
    <location>
        <begin position="20"/>
        <end position="133"/>
    </location>
</feature>
<dbReference type="PIRSF" id="PIRSF021700">
    <property type="entry name" value="3_dmu_93_MTrfase"/>
    <property type="match status" value="1"/>
</dbReference>
<dbReference type="Proteomes" id="UP001500893">
    <property type="component" value="Unassembled WGS sequence"/>
</dbReference>
<dbReference type="SUPFAM" id="SSF54593">
    <property type="entry name" value="Glyoxalase/Bleomycin resistance protein/Dihydroxybiphenyl dioxygenase"/>
    <property type="match status" value="1"/>
</dbReference>
<keyword evidence="3" id="KW-1185">Reference proteome</keyword>
<gene>
    <name evidence="2" type="ORF">GCM10010521_18440</name>
</gene>
<dbReference type="InterPro" id="IPR009725">
    <property type="entry name" value="3_dmu_93_MTrfase"/>
</dbReference>
<organism evidence="2 3">
    <name type="scientific">Streptomyces rameus</name>
    <dbReference type="NCBI Taxonomy" id="68261"/>
    <lineage>
        <taxon>Bacteria</taxon>
        <taxon>Bacillati</taxon>
        <taxon>Actinomycetota</taxon>
        <taxon>Actinomycetes</taxon>
        <taxon>Kitasatosporales</taxon>
        <taxon>Streptomycetaceae</taxon>
        <taxon>Streptomyces</taxon>
    </lineage>
</organism>
<protein>
    <submittedName>
        <fullName evidence="2">VOC family protein</fullName>
    </submittedName>
</protein>
<evidence type="ECO:0000313" key="3">
    <source>
        <dbReference type="Proteomes" id="UP001500893"/>
    </source>
</evidence>
<proteinExistence type="predicted"/>
<dbReference type="InterPro" id="IPR028973">
    <property type="entry name" value="PhnB-like"/>
</dbReference>
<reference evidence="3" key="1">
    <citation type="journal article" date="2019" name="Int. J. Syst. Evol. Microbiol.">
        <title>The Global Catalogue of Microorganisms (GCM) 10K type strain sequencing project: providing services to taxonomists for standard genome sequencing and annotation.</title>
        <authorList>
            <consortium name="The Broad Institute Genomics Platform"/>
            <consortium name="The Broad Institute Genome Sequencing Center for Infectious Disease"/>
            <person name="Wu L."/>
            <person name="Ma J."/>
        </authorList>
    </citation>
    <scope>NUCLEOTIDE SEQUENCE [LARGE SCALE GENOMIC DNA]</scope>
    <source>
        <strain evidence="3">JCM 11574</strain>
    </source>
</reference>
<dbReference type="Gene3D" id="3.10.180.10">
    <property type="entry name" value="2,3-Dihydroxybiphenyl 1,2-Dioxygenase, domain 1"/>
    <property type="match status" value="1"/>
</dbReference>
<name>A0ABP6N0U7_9ACTN</name>
<dbReference type="Pfam" id="PF06983">
    <property type="entry name" value="3-dmu-9_3-mt"/>
    <property type="match status" value="1"/>
</dbReference>
<evidence type="ECO:0000259" key="1">
    <source>
        <dbReference type="Pfam" id="PF06983"/>
    </source>
</evidence>
<evidence type="ECO:0000313" key="2">
    <source>
        <dbReference type="EMBL" id="GAA3132884.1"/>
    </source>
</evidence>
<sequence>MTVFHAPFHAREAYMTTDGFTTCLWFDGQAEEAAHHYVSVFKNSSIGRVVRWTESGPGPAGSVLTVDFTANGQRFVALNGGPEFTFNEAVSFQILCSDQQEIDHYWTKLTENGGEGGPCGWLKDKYGVSWQVVYAPLIDMIADPDPEKAARATRAMMAMGKLDAAALEQAYAGA</sequence>
<dbReference type="PANTHER" id="PTHR33990:SF2">
    <property type="entry name" value="PHNB-LIKE DOMAIN-CONTAINING PROTEIN"/>
    <property type="match status" value="1"/>
</dbReference>
<dbReference type="CDD" id="cd06588">
    <property type="entry name" value="PhnB_like"/>
    <property type="match status" value="1"/>
</dbReference>
<dbReference type="EMBL" id="BAAAVM010000023">
    <property type="protein sequence ID" value="GAA3132884.1"/>
    <property type="molecule type" value="Genomic_DNA"/>
</dbReference>
<comment type="caution">
    <text evidence="2">The sequence shown here is derived from an EMBL/GenBank/DDBJ whole genome shotgun (WGS) entry which is preliminary data.</text>
</comment>
<dbReference type="InterPro" id="IPR029068">
    <property type="entry name" value="Glyas_Bleomycin-R_OHBP_Dase"/>
</dbReference>